<dbReference type="InterPro" id="IPR001544">
    <property type="entry name" value="Aminotrans_IV"/>
</dbReference>
<evidence type="ECO:0000256" key="7">
    <source>
        <dbReference type="ARBA" id="ARBA00022898"/>
    </source>
</evidence>
<dbReference type="GO" id="GO:0008652">
    <property type="term" value="P:amino acid biosynthetic process"/>
    <property type="evidence" value="ECO:0007669"/>
    <property type="project" value="UniProtKB-ARBA"/>
</dbReference>
<proteinExistence type="inferred from homology"/>
<keyword evidence="11" id="KW-0808">Transferase</keyword>
<dbReference type="InterPro" id="IPR050571">
    <property type="entry name" value="Class-IV_PLP-Dep_Aminotrnsfr"/>
</dbReference>
<keyword evidence="11" id="KW-0032">Aminotransferase</keyword>
<dbReference type="GO" id="GO:0046394">
    <property type="term" value="P:carboxylic acid biosynthetic process"/>
    <property type="evidence" value="ECO:0007669"/>
    <property type="project" value="UniProtKB-ARBA"/>
</dbReference>
<evidence type="ECO:0000256" key="9">
    <source>
        <dbReference type="ARBA" id="ARBA00048798"/>
    </source>
</evidence>
<evidence type="ECO:0000313" key="12">
    <source>
        <dbReference type="Proteomes" id="UP001155483"/>
    </source>
</evidence>
<comment type="catalytic activity">
    <reaction evidence="8">
        <text>L-valine + 2-oxoglutarate = 3-methyl-2-oxobutanoate + L-glutamate</text>
        <dbReference type="Rhea" id="RHEA:24813"/>
        <dbReference type="ChEBI" id="CHEBI:11851"/>
        <dbReference type="ChEBI" id="CHEBI:16810"/>
        <dbReference type="ChEBI" id="CHEBI:29985"/>
        <dbReference type="ChEBI" id="CHEBI:57762"/>
        <dbReference type="EC" id="2.6.1.42"/>
    </reaction>
</comment>
<keyword evidence="7" id="KW-0663">Pyridoxal phosphate</keyword>
<accession>A0A9X3BF78</accession>
<dbReference type="RefSeq" id="WP_279295842.1">
    <property type="nucleotide sequence ID" value="NZ_JAOTIF010000002.1"/>
</dbReference>
<dbReference type="Gene3D" id="3.30.470.10">
    <property type="match status" value="1"/>
</dbReference>
<dbReference type="EMBL" id="JAOTIF010000002">
    <property type="protein sequence ID" value="MCU7548394.1"/>
    <property type="molecule type" value="Genomic_DNA"/>
</dbReference>
<keyword evidence="12" id="KW-1185">Reference proteome</keyword>
<evidence type="ECO:0000256" key="8">
    <source>
        <dbReference type="ARBA" id="ARBA00048212"/>
    </source>
</evidence>
<dbReference type="EC" id="2.6.1.42" evidence="6"/>
<comment type="catalytic activity">
    <reaction evidence="10">
        <text>L-leucine + 2-oxoglutarate = 4-methyl-2-oxopentanoate + L-glutamate</text>
        <dbReference type="Rhea" id="RHEA:18321"/>
        <dbReference type="ChEBI" id="CHEBI:16810"/>
        <dbReference type="ChEBI" id="CHEBI:17865"/>
        <dbReference type="ChEBI" id="CHEBI:29985"/>
        <dbReference type="ChEBI" id="CHEBI:57427"/>
        <dbReference type="EC" id="2.6.1.42"/>
    </reaction>
</comment>
<comment type="caution">
    <text evidence="11">The sequence shown here is derived from an EMBL/GenBank/DDBJ whole genome shotgun (WGS) entry which is preliminary data.</text>
</comment>
<evidence type="ECO:0000256" key="1">
    <source>
        <dbReference type="ARBA" id="ARBA00001933"/>
    </source>
</evidence>
<dbReference type="InterPro" id="IPR043132">
    <property type="entry name" value="BCAT-like_C"/>
</dbReference>
<evidence type="ECO:0000256" key="6">
    <source>
        <dbReference type="ARBA" id="ARBA00013053"/>
    </source>
</evidence>
<dbReference type="Pfam" id="PF01063">
    <property type="entry name" value="Aminotran_4"/>
    <property type="match status" value="1"/>
</dbReference>
<dbReference type="InterPro" id="IPR043131">
    <property type="entry name" value="BCAT-like_N"/>
</dbReference>
<reference evidence="11" key="2">
    <citation type="submission" date="2023-04" db="EMBL/GenBank/DDBJ databases">
        <title>Paracnuella aquatica gen. nov., sp. nov., a member of the family Chitinophagaceae isolated from a hot spring.</title>
        <authorList>
            <person name="Wang C."/>
        </authorList>
    </citation>
    <scope>NUCLEOTIDE SEQUENCE</scope>
    <source>
        <strain evidence="11">LB-8</strain>
    </source>
</reference>
<dbReference type="PANTHER" id="PTHR42743:SF11">
    <property type="entry name" value="AMINODEOXYCHORISMATE LYASE"/>
    <property type="match status" value="1"/>
</dbReference>
<reference evidence="11" key="1">
    <citation type="submission" date="2022-09" db="EMBL/GenBank/DDBJ databases">
        <authorList>
            <person name="Yuan C."/>
            <person name="Ke Z."/>
        </authorList>
    </citation>
    <scope>NUCLEOTIDE SEQUENCE</scope>
    <source>
        <strain evidence="11">LB-8</strain>
    </source>
</reference>
<dbReference type="Proteomes" id="UP001155483">
    <property type="component" value="Unassembled WGS sequence"/>
</dbReference>
<evidence type="ECO:0000256" key="10">
    <source>
        <dbReference type="ARBA" id="ARBA00049229"/>
    </source>
</evidence>
<evidence type="ECO:0000256" key="5">
    <source>
        <dbReference type="ARBA" id="ARBA00009320"/>
    </source>
</evidence>
<dbReference type="InterPro" id="IPR036038">
    <property type="entry name" value="Aminotransferase-like"/>
</dbReference>
<comment type="pathway">
    <text evidence="3">Amino-acid biosynthesis; L-valine biosynthesis; L-valine from pyruvate: step 4/4.</text>
</comment>
<dbReference type="PANTHER" id="PTHR42743">
    <property type="entry name" value="AMINO-ACID AMINOTRANSFERASE"/>
    <property type="match status" value="1"/>
</dbReference>
<evidence type="ECO:0000313" key="11">
    <source>
        <dbReference type="EMBL" id="MCU7548394.1"/>
    </source>
</evidence>
<comment type="similarity">
    <text evidence="5">Belongs to the class-IV pyridoxal-phosphate-dependent aminotransferase family.</text>
</comment>
<dbReference type="FunFam" id="3.20.10.10:FF:000002">
    <property type="entry name" value="D-alanine aminotransferase"/>
    <property type="match status" value="1"/>
</dbReference>
<name>A0A9X3BF78_9BACT</name>
<dbReference type="CDD" id="cd00449">
    <property type="entry name" value="PLPDE_IV"/>
    <property type="match status" value="1"/>
</dbReference>
<dbReference type="Gene3D" id="3.20.10.10">
    <property type="entry name" value="D-amino Acid Aminotransferase, subunit A, domain 2"/>
    <property type="match status" value="1"/>
</dbReference>
<evidence type="ECO:0000256" key="4">
    <source>
        <dbReference type="ARBA" id="ARBA00005072"/>
    </source>
</evidence>
<organism evidence="11 12">
    <name type="scientific">Paraflavisolibacter caeni</name>
    <dbReference type="NCBI Taxonomy" id="2982496"/>
    <lineage>
        <taxon>Bacteria</taxon>
        <taxon>Pseudomonadati</taxon>
        <taxon>Bacteroidota</taxon>
        <taxon>Chitinophagia</taxon>
        <taxon>Chitinophagales</taxon>
        <taxon>Chitinophagaceae</taxon>
        <taxon>Paraflavisolibacter</taxon>
    </lineage>
</organism>
<gene>
    <name evidence="11" type="ORF">OCK74_04670</name>
</gene>
<dbReference type="SUPFAM" id="SSF56752">
    <property type="entry name" value="D-aminoacid aminotransferase-like PLP-dependent enzymes"/>
    <property type="match status" value="1"/>
</dbReference>
<comment type="pathway">
    <text evidence="2">Amino-acid biosynthesis; L-isoleucine biosynthesis; L-isoleucine from 2-oxobutanoate: step 4/4.</text>
</comment>
<dbReference type="AlphaFoldDB" id="A0A9X3BF78"/>
<evidence type="ECO:0000256" key="2">
    <source>
        <dbReference type="ARBA" id="ARBA00004824"/>
    </source>
</evidence>
<comment type="cofactor">
    <cofactor evidence="1">
        <name>pyridoxal 5'-phosphate</name>
        <dbReference type="ChEBI" id="CHEBI:597326"/>
    </cofactor>
</comment>
<evidence type="ECO:0000256" key="3">
    <source>
        <dbReference type="ARBA" id="ARBA00004931"/>
    </source>
</evidence>
<protein>
    <recommendedName>
        <fullName evidence="6">branched-chain-amino-acid transaminase</fullName>
        <ecNumber evidence="6">2.6.1.42</ecNumber>
    </recommendedName>
</protein>
<comment type="pathway">
    <text evidence="4">Amino-acid biosynthesis; L-leucine biosynthesis; L-leucine from 3-methyl-2-oxobutanoate: step 4/4.</text>
</comment>
<comment type="catalytic activity">
    <reaction evidence="9">
        <text>L-isoleucine + 2-oxoglutarate = (S)-3-methyl-2-oxopentanoate + L-glutamate</text>
        <dbReference type="Rhea" id="RHEA:24801"/>
        <dbReference type="ChEBI" id="CHEBI:16810"/>
        <dbReference type="ChEBI" id="CHEBI:29985"/>
        <dbReference type="ChEBI" id="CHEBI:35146"/>
        <dbReference type="ChEBI" id="CHEBI:58045"/>
        <dbReference type="EC" id="2.6.1.42"/>
    </reaction>
</comment>
<dbReference type="GO" id="GO:0004084">
    <property type="term" value="F:branched-chain-amino-acid transaminase activity"/>
    <property type="evidence" value="ECO:0007669"/>
    <property type="project" value="UniProtKB-EC"/>
</dbReference>
<sequence length="273" mass="31146">MVFVSFNGKLYPSDAPLFLAQNRSFRYGDGLFETLKVLNGQPVLSAFHFDRLWLGMHMLQISQPVGFTREFLLETIIGLCKANDLLQAARVRLAVFRNDDNIAEFVIETIPLPPDANLLNEKGWSLELYPFARKSCDALGNLKTANYLIYILAGLYAKEKAVDECLVLNTENNICDGSKANVFLVHHNEVYTPALHQGCVNGVMRRYLVEQLKDIGITVHQREISEQFLLEADEVFVTNAITGMRWISSYRNKQYRNEIVKDIYQKTVATLFK</sequence>